<evidence type="ECO:0000313" key="3">
    <source>
        <dbReference type="Proteomes" id="UP000291469"/>
    </source>
</evidence>
<evidence type="ECO:0000313" key="2">
    <source>
        <dbReference type="EMBL" id="QBI20116.1"/>
    </source>
</evidence>
<dbReference type="InterPro" id="IPR006540">
    <property type="entry name" value="Lactococcin_972"/>
</dbReference>
<dbReference type="RefSeq" id="WP_131155113.1">
    <property type="nucleotide sequence ID" value="NZ_CP036402.1"/>
</dbReference>
<dbReference type="Proteomes" id="UP000291469">
    <property type="component" value="Chromosome"/>
</dbReference>
<dbReference type="Gene3D" id="2.60.40.2850">
    <property type="match status" value="1"/>
</dbReference>
<reference evidence="2 3" key="1">
    <citation type="submission" date="2019-01" db="EMBL/GenBank/DDBJ databases">
        <title>Egibacter rhizosphaerae EGI 80759T.</title>
        <authorList>
            <person name="Chen D.-D."/>
            <person name="Tian Y."/>
            <person name="Jiao J.-Y."/>
            <person name="Zhang X.-T."/>
            <person name="Zhang Y.-G."/>
            <person name="Zhang Y."/>
            <person name="Xiao M."/>
            <person name="Shu W.-S."/>
            <person name="Li W.-J."/>
        </authorList>
    </citation>
    <scope>NUCLEOTIDE SEQUENCE [LARGE SCALE GENOMIC DNA]</scope>
    <source>
        <strain evidence="2 3">EGI 80759</strain>
    </source>
</reference>
<dbReference type="KEGG" id="erz:ER308_11440"/>
<dbReference type="Pfam" id="PF09683">
    <property type="entry name" value="Lactococcin_972"/>
    <property type="match status" value="1"/>
</dbReference>
<gene>
    <name evidence="2" type="ORF">ER308_11440</name>
</gene>
<feature type="chain" id="PRO_5019209403" description="Lactococcin 972 family bacteriocin" evidence="1">
    <location>
        <begin position="29"/>
        <end position="118"/>
    </location>
</feature>
<keyword evidence="3" id="KW-1185">Reference proteome</keyword>
<dbReference type="OrthoDB" id="3432275at2"/>
<organism evidence="2 3">
    <name type="scientific">Egibacter rhizosphaerae</name>
    <dbReference type="NCBI Taxonomy" id="1670831"/>
    <lineage>
        <taxon>Bacteria</taxon>
        <taxon>Bacillati</taxon>
        <taxon>Actinomycetota</taxon>
        <taxon>Nitriliruptoria</taxon>
        <taxon>Egibacterales</taxon>
        <taxon>Egibacteraceae</taxon>
        <taxon>Egibacter</taxon>
    </lineage>
</organism>
<evidence type="ECO:0000256" key="1">
    <source>
        <dbReference type="SAM" id="SignalP"/>
    </source>
</evidence>
<protein>
    <recommendedName>
        <fullName evidence="4">Lactococcin 972 family bacteriocin</fullName>
    </recommendedName>
</protein>
<dbReference type="AlphaFoldDB" id="A0A411YFZ6"/>
<proteinExistence type="predicted"/>
<name>A0A411YFZ6_9ACTN</name>
<evidence type="ECO:0008006" key="4">
    <source>
        <dbReference type="Google" id="ProtNLM"/>
    </source>
</evidence>
<sequence length="118" mass="12398">MSKSLARNLLAVVAAGAFVIGGAGTAMADSGEVEMDPDSRVAPADNSELVGGGLWQYGTNWFSGYSNYLHEENCHGSSAQSGDNFQRDHGVPAGLWATADVERDGVNTIRAFWTNSCG</sequence>
<feature type="signal peptide" evidence="1">
    <location>
        <begin position="1"/>
        <end position="28"/>
    </location>
</feature>
<dbReference type="EMBL" id="CP036402">
    <property type="protein sequence ID" value="QBI20116.1"/>
    <property type="molecule type" value="Genomic_DNA"/>
</dbReference>
<keyword evidence="1" id="KW-0732">Signal</keyword>
<accession>A0A411YFZ6</accession>